<feature type="transmembrane region" description="Helical" evidence="2">
    <location>
        <begin position="65"/>
        <end position="85"/>
    </location>
</feature>
<feature type="region of interest" description="Disordered" evidence="1">
    <location>
        <begin position="128"/>
        <end position="163"/>
    </location>
</feature>
<reference evidence="3" key="2">
    <citation type="journal article" date="2021" name="PeerJ">
        <title>Extensive microbial diversity within the chicken gut microbiome revealed by metagenomics and culture.</title>
        <authorList>
            <person name="Gilroy R."/>
            <person name="Ravi A."/>
            <person name="Getino M."/>
            <person name="Pursley I."/>
            <person name="Horton D.L."/>
            <person name="Alikhan N.F."/>
            <person name="Baker D."/>
            <person name="Gharbi K."/>
            <person name="Hall N."/>
            <person name="Watson M."/>
            <person name="Adriaenssens E.M."/>
            <person name="Foster-Nyarko E."/>
            <person name="Jarju S."/>
            <person name="Secka A."/>
            <person name="Antonio M."/>
            <person name="Oren A."/>
            <person name="Chaudhuri R.R."/>
            <person name="La Ragione R."/>
            <person name="Hildebrand F."/>
            <person name="Pallen M.J."/>
        </authorList>
    </citation>
    <scope>NUCLEOTIDE SEQUENCE</scope>
    <source>
        <strain evidence="3">23406</strain>
    </source>
</reference>
<gene>
    <name evidence="3" type="ORF">IAB14_05135</name>
</gene>
<dbReference type="EMBL" id="DVOH01000038">
    <property type="protein sequence ID" value="HIV00478.1"/>
    <property type="molecule type" value="Genomic_DNA"/>
</dbReference>
<keyword evidence="2" id="KW-1133">Transmembrane helix</keyword>
<dbReference type="PANTHER" id="PTHR35867">
    <property type="entry name" value="PROTEIN RSEC"/>
    <property type="match status" value="1"/>
</dbReference>
<evidence type="ECO:0000256" key="2">
    <source>
        <dbReference type="SAM" id="Phobius"/>
    </source>
</evidence>
<proteinExistence type="predicted"/>
<dbReference type="Pfam" id="PF04246">
    <property type="entry name" value="RseC_MucC"/>
    <property type="match status" value="1"/>
</dbReference>
<keyword evidence="2" id="KW-0812">Transmembrane</keyword>
<sequence length="163" mass="17844">MKEVGTVAKISRTGFATVRFPRKTACEHCNMCLKPKDEMYVQLRLKNSVGAKEGDKVEVTMGDRAVLTASFLVYIMPLIPMAIVLGTTYRVSLALAYGLAAATLILGFVAVALIDRKIREKSEFMPKITRIVPEDESNPDEQASRPSDNDGEDADGIGTEDKC</sequence>
<dbReference type="PIRSF" id="PIRSF004923">
    <property type="entry name" value="RseC"/>
    <property type="match status" value="1"/>
</dbReference>
<dbReference type="Proteomes" id="UP000886891">
    <property type="component" value="Unassembled WGS sequence"/>
</dbReference>
<comment type="caution">
    <text evidence="3">The sequence shown here is derived from an EMBL/GenBank/DDBJ whole genome shotgun (WGS) entry which is preliminary data.</text>
</comment>
<reference evidence="3" key="1">
    <citation type="submission" date="2020-10" db="EMBL/GenBank/DDBJ databases">
        <authorList>
            <person name="Gilroy R."/>
        </authorList>
    </citation>
    <scope>NUCLEOTIDE SEQUENCE</scope>
    <source>
        <strain evidence="3">23406</strain>
    </source>
</reference>
<dbReference type="InterPro" id="IPR007359">
    <property type="entry name" value="SigmaE_reg_RseC_MucC"/>
</dbReference>
<dbReference type="AlphaFoldDB" id="A0A9D1NC99"/>
<feature type="transmembrane region" description="Helical" evidence="2">
    <location>
        <begin position="91"/>
        <end position="114"/>
    </location>
</feature>
<name>A0A9D1NC99_9FIRM</name>
<organism evidence="3 4">
    <name type="scientific">Candidatus Stercoripulliclostridium merdipullorum</name>
    <dbReference type="NCBI Taxonomy" id="2840952"/>
    <lineage>
        <taxon>Bacteria</taxon>
        <taxon>Bacillati</taxon>
        <taxon>Bacillota</taxon>
        <taxon>Clostridia</taxon>
        <taxon>Eubacteriales</taxon>
        <taxon>Candidatus Stercoripulliclostridium</taxon>
    </lineage>
</organism>
<evidence type="ECO:0000256" key="1">
    <source>
        <dbReference type="SAM" id="MobiDB-lite"/>
    </source>
</evidence>
<evidence type="ECO:0000313" key="4">
    <source>
        <dbReference type="Proteomes" id="UP000886891"/>
    </source>
</evidence>
<protein>
    <submittedName>
        <fullName evidence="3">SoxR reducing system RseC family protein</fullName>
    </submittedName>
</protein>
<accession>A0A9D1NC99</accession>
<evidence type="ECO:0000313" key="3">
    <source>
        <dbReference type="EMBL" id="HIV00478.1"/>
    </source>
</evidence>
<keyword evidence="2" id="KW-0472">Membrane</keyword>
<dbReference type="PANTHER" id="PTHR35867:SF1">
    <property type="entry name" value="PROTEIN RSEC"/>
    <property type="match status" value="1"/>
</dbReference>
<dbReference type="InterPro" id="IPR026268">
    <property type="entry name" value="RseC"/>
</dbReference>